<dbReference type="AlphaFoldDB" id="A0A382PBB0"/>
<proteinExistence type="predicted"/>
<name>A0A382PBB0_9ZZZZ</name>
<sequence>MGSKDLVVFASPAWVDLARVVL</sequence>
<organism evidence="1">
    <name type="scientific">marine metagenome</name>
    <dbReference type="NCBI Taxonomy" id="408172"/>
    <lineage>
        <taxon>unclassified sequences</taxon>
        <taxon>metagenomes</taxon>
        <taxon>ecological metagenomes</taxon>
    </lineage>
</organism>
<gene>
    <name evidence="1" type="ORF">METZ01_LOCUS322759</name>
</gene>
<feature type="non-terminal residue" evidence="1">
    <location>
        <position position="22"/>
    </location>
</feature>
<evidence type="ECO:0000313" key="1">
    <source>
        <dbReference type="EMBL" id="SVC69905.1"/>
    </source>
</evidence>
<dbReference type="EMBL" id="UINC01105741">
    <property type="protein sequence ID" value="SVC69905.1"/>
    <property type="molecule type" value="Genomic_DNA"/>
</dbReference>
<accession>A0A382PBB0</accession>
<reference evidence="1" key="1">
    <citation type="submission" date="2018-05" db="EMBL/GenBank/DDBJ databases">
        <authorList>
            <person name="Lanie J.A."/>
            <person name="Ng W.-L."/>
            <person name="Kazmierczak K.M."/>
            <person name="Andrzejewski T.M."/>
            <person name="Davidsen T.M."/>
            <person name="Wayne K.J."/>
            <person name="Tettelin H."/>
            <person name="Glass J.I."/>
            <person name="Rusch D."/>
            <person name="Podicherti R."/>
            <person name="Tsui H.-C.T."/>
            <person name="Winkler M.E."/>
        </authorList>
    </citation>
    <scope>NUCLEOTIDE SEQUENCE</scope>
</reference>
<protein>
    <submittedName>
        <fullName evidence="1">Uncharacterized protein</fullName>
    </submittedName>
</protein>